<dbReference type="CDD" id="cd18588">
    <property type="entry name" value="ABC_6TM_CyaB_HlyB_like"/>
    <property type="match status" value="1"/>
</dbReference>
<evidence type="ECO:0000256" key="3">
    <source>
        <dbReference type="ARBA" id="ARBA00022475"/>
    </source>
</evidence>
<dbReference type="GO" id="GO:0140359">
    <property type="term" value="F:ABC-type transporter activity"/>
    <property type="evidence" value="ECO:0007669"/>
    <property type="project" value="InterPro"/>
</dbReference>
<evidence type="ECO:0000256" key="7">
    <source>
        <dbReference type="ARBA" id="ARBA00022927"/>
    </source>
</evidence>
<organism evidence="16 17">
    <name type="scientific">Aestuariispira insulae</name>
    <dbReference type="NCBI Taxonomy" id="1461337"/>
    <lineage>
        <taxon>Bacteria</taxon>
        <taxon>Pseudomonadati</taxon>
        <taxon>Pseudomonadota</taxon>
        <taxon>Alphaproteobacteria</taxon>
        <taxon>Rhodospirillales</taxon>
        <taxon>Kiloniellaceae</taxon>
        <taxon>Aestuariispira</taxon>
    </lineage>
</organism>
<feature type="transmembrane region" description="Helical" evidence="12">
    <location>
        <begin position="281"/>
        <end position="304"/>
    </location>
</feature>
<comment type="caution">
    <text evidence="16">The sequence shown here is derived from an EMBL/GenBank/DDBJ whole genome shotgun (WGS) entry which is preliminary data.</text>
</comment>
<evidence type="ECO:0000256" key="4">
    <source>
        <dbReference type="ARBA" id="ARBA00022692"/>
    </source>
</evidence>
<evidence type="ECO:0000256" key="6">
    <source>
        <dbReference type="ARBA" id="ARBA00022840"/>
    </source>
</evidence>
<accession>A0A3D9H5A8</accession>
<dbReference type="SMART" id="SM00382">
    <property type="entry name" value="AAA"/>
    <property type="match status" value="1"/>
</dbReference>
<keyword evidence="8 12" id="KW-1133">Transmembrane helix</keyword>
<dbReference type="FunFam" id="3.40.50.300:FF:000299">
    <property type="entry name" value="ABC transporter ATP-binding protein/permease"/>
    <property type="match status" value="1"/>
</dbReference>
<evidence type="ECO:0000313" key="17">
    <source>
        <dbReference type="Proteomes" id="UP000256845"/>
    </source>
</evidence>
<dbReference type="PROSITE" id="PS00211">
    <property type="entry name" value="ABC_TRANSPORTER_1"/>
    <property type="match status" value="1"/>
</dbReference>
<evidence type="ECO:0000256" key="2">
    <source>
        <dbReference type="ARBA" id="ARBA00022448"/>
    </source>
</evidence>
<dbReference type="GO" id="GO:0008233">
    <property type="term" value="F:peptidase activity"/>
    <property type="evidence" value="ECO:0007669"/>
    <property type="project" value="InterPro"/>
</dbReference>
<dbReference type="InterPro" id="IPR003593">
    <property type="entry name" value="AAA+_ATPase"/>
</dbReference>
<keyword evidence="7" id="KW-0653">Protein transport</keyword>
<dbReference type="Pfam" id="PF00664">
    <property type="entry name" value="ABC_membrane"/>
    <property type="match status" value="1"/>
</dbReference>
<evidence type="ECO:0000256" key="8">
    <source>
        <dbReference type="ARBA" id="ARBA00022989"/>
    </source>
</evidence>
<dbReference type="PROSITE" id="PS50893">
    <property type="entry name" value="ABC_TRANSPORTER_2"/>
    <property type="match status" value="1"/>
</dbReference>
<dbReference type="InterPro" id="IPR011527">
    <property type="entry name" value="ABC1_TM_dom"/>
</dbReference>
<dbReference type="PROSITE" id="PS50990">
    <property type="entry name" value="PEPTIDASE_C39"/>
    <property type="match status" value="1"/>
</dbReference>
<dbReference type="OrthoDB" id="5288404at2"/>
<evidence type="ECO:0000256" key="5">
    <source>
        <dbReference type="ARBA" id="ARBA00022741"/>
    </source>
</evidence>
<dbReference type="Pfam" id="PF03412">
    <property type="entry name" value="Peptidase_C39"/>
    <property type="match status" value="1"/>
</dbReference>
<keyword evidence="4 12" id="KW-0812">Transmembrane</keyword>
<proteinExistence type="predicted"/>
<dbReference type="PROSITE" id="PS50929">
    <property type="entry name" value="ABC_TM1F"/>
    <property type="match status" value="1"/>
</dbReference>
<dbReference type="Gene3D" id="1.20.1560.10">
    <property type="entry name" value="ABC transporter type 1, transmembrane domain"/>
    <property type="match status" value="1"/>
</dbReference>
<evidence type="ECO:0000256" key="12">
    <source>
        <dbReference type="SAM" id="Phobius"/>
    </source>
</evidence>
<gene>
    <name evidence="16" type="ORF">DFP90_11422</name>
</gene>
<dbReference type="InterPro" id="IPR036640">
    <property type="entry name" value="ABC1_TM_sf"/>
</dbReference>
<dbReference type="PANTHER" id="PTHR24221">
    <property type="entry name" value="ATP-BINDING CASSETTE SUB-FAMILY B"/>
    <property type="match status" value="1"/>
</dbReference>
<evidence type="ECO:0000259" key="14">
    <source>
        <dbReference type="PROSITE" id="PS50929"/>
    </source>
</evidence>
<dbReference type="SUPFAM" id="SSF90123">
    <property type="entry name" value="ABC transporter transmembrane region"/>
    <property type="match status" value="1"/>
</dbReference>
<dbReference type="EMBL" id="QRDW01000014">
    <property type="protein sequence ID" value="RED44660.1"/>
    <property type="molecule type" value="Genomic_DNA"/>
</dbReference>
<dbReference type="InterPro" id="IPR003439">
    <property type="entry name" value="ABC_transporter-like_ATP-bd"/>
</dbReference>
<keyword evidence="3" id="KW-1003">Cell membrane</keyword>
<evidence type="ECO:0000259" key="13">
    <source>
        <dbReference type="PROSITE" id="PS50893"/>
    </source>
</evidence>
<evidence type="ECO:0000313" key="16">
    <source>
        <dbReference type="EMBL" id="RED44660.1"/>
    </source>
</evidence>
<feature type="region of interest" description="Disordered" evidence="11">
    <location>
        <begin position="1"/>
        <end position="23"/>
    </location>
</feature>
<evidence type="ECO:0000256" key="1">
    <source>
        <dbReference type="ARBA" id="ARBA00004651"/>
    </source>
</evidence>
<feature type="transmembrane region" description="Helical" evidence="12">
    <location>
        <begin position="310"/>
        <end position="332"/>
    </location>
</feature>
<dbReference type="InterPro" id="IPR005074">
    <property type="entry name" value="Peptidase_C39"/>
</dbReference>
<dbReference type="SUPFAM" id="SSF52540">
    <property type="entry name" value="P-loop containing nucleoside triphosphate hydrolases"/>
    <property type="match status" value="1"/>
</dbReference>
<feature type="transmembrane region" description="Helical" evidence="12">
    <location>
        <begin position="208"/>
        <end position="228"/>
    </location>
</feature>
<dbReference type="Gene3D" id="3.90.70.10">
    <property type="entry name" value="Cysteine proteinases"/>
    <property type="match status" value="1"/>
</dbReference>
<feature type="domain" description="Peptidase C39" evidence="15">
    <location>
        <begin position="20"/>
        <end position="142"/>
    </location>
</feature>
<dbReference type="GO" id="GO:0005886">
    <property type="term" value="C:plasma membrane"/>
    <property type="evidence" value="ECO:0007669"/>
    <property type="project" value="UniProtKB-SubCell"/>
</dbReference>
<dbReference type="NCBIfam" id="TIGR01846">
    <property type="entry name" value="type_I_sec_HlyB"/>
    <property type="match status" value="1"/>
</dbReference>
<protein>
    <submittedName>
        <fullName evidence="16">ATP-binding cassette subfamily B protein RtxE</fullName>
    </submittedName>
</protein>
<feature type="domain" description="ABC transmembrane type-1" evidence="14">
    <location>
        <begin position="174"/>
        <end position="453"/>
    </location>
</feature>
<name>A0A3D9H5A8_9PROT</name>
<dbReference type="GO" id="GO:0016887">
    <property type="term" value="F:ATP hydrolysis activity"/>
    <property type="evidence" value="ECO:0007669"/>
    <property type="project" value="InterPro"/>
</dbReference>
<feature type="compositionally biased region" description="Polar residues" evidence="11">
    <location>
        <begin position="1"/>
        <end position="15"/>
    </location>
</feature>
<feature type="domain" description="ABC transporter" evidence="13">
    <location>
        <begin position="487"/>
        <end position="722"/>
    </location>
</feature>
<keyword evidence="6 16" id="KW-0067">ATP-binding</keyword>
<dbReference type="InterPro" id="IPR017871">
    <property type="entry name" value="ABC_transporter-like_CS"/>
</dbReference>
<keyword evidence="2" id="KW-0813">Transport</keyword>
<dbReference type="GO" id="GO:0006508">
    <property type="term" value="P:proteolysis"/>
    <property type="evidence" value="ECO:0007669"/>
    <property type="project" value="InterPro"/>
</dbReference>
<dbReference type="Gene3D" id="3.40.50.300">
    <property type="entry name" value="P-loop containing nucleotide triphosphate hydrolases"/>
    <property type="match status" value="1"/>
</dbReference>
<keyword evidence="17" id="KW-1185">Reference proteome</keyword>
<dbReference type="AlphaFoldDB" id="A0A3D9H5A8"/>
<dbReference type="Proteomes" id="UP000256845">
    <property type="component" value="Unassembled WGS sequence"/>
</dbReference>
<comment type="subcellular location">
    <subcellularLocation>
        <location evidence="1">Cell membrane</location>
        <topology evidence="1">Multi-pass membrane protein</topology>
    </subcellularLocation>
</comment>
<dbReference type="PANTHER" id="PTHR24221:SF654">
    <property type="entry name" value="ATP-BINDING CASSETTE SUB-FAMILY B MEMBER 6"/>
    <property type="match status" value="1"/>
</dbReference>
<keyword evidence="5" id="KW-0547">Nucleotide-binding</keyword>
<dbReference type="GO" id="GO:0030256">
    <property type="term" value="C:type I protein secretion system complex"/>
    <property type="evidence" value="ECO:0007669"/>
    <property type="project" value="InterPro"/>
</dbReference>
<dbReference type="GO" id="GO:0005524">
    <property type="term" value="F:ATP binding"/>
    <property type="evidence" value="ECO:0007669"/>
    <property type="project" value="UniProtKB-KW"/>
</dbReference>
<dbReference type="Pfam" id="PF00005">
    <property type="entry name" value="ABC_tran"/>
    <property type="match status" value="1"/>
</dbReference>
<feature type="transmembrane region" description="Helical" evidence="12">
    <location>
        <begin position="174"/>
        <end position="196"/>
    </location>
</feature>
<evidence type="ECO:0000256" key="11">
    <source>
        <dbReference type="SAM" id="MobiDB-lite"/>
    </source>
</evidence>
<evidence type="ECO:0000256" key="10">
    <source>
        <dbReference type="ARBA" id="ARBA00043264"/>
    </source>
</evidence>
<dbReference type="InterPro" id="IPR027417">
    <property type="entry name" value="P-loop_NTPase"/>
</dbReference>
<sequence>MTSAVETLQETSWTQLPEGEYDPKSDSGLLSLVEVLKRFDIPADPAQIHHNLGKGDVPAEQIDILRSARDLGLNGRTTSIRHERLALAPTPMIVQRKDSGAYFILTEVSHEGGRLLDPVMGVTRLATAGELAAAFASEAICFTLAEEPLGGKGKFGFAWFLPSIVKHAARFRRVIIASLFIQLFAIASPKLFQVVIDKVLVSRGLQSLDVLAIGLLAIAFFDPIMNFFRGLIYSHMASCVNSELSSRLFRHLVHLPLNYFQARKAGDIIARVRELDHIRNFLTGSALMLVIDLMFVGVFIAIMFSYAPELAGIVIGSLAVYFLFWLAFGPFLRKRVERQFEHNAANTAFLTESITGIETIKSLGVSERFNREWENRLASYLKSSFRASMLGNWAGGTIGLVQKITSAILLWFGVKLVMEGDITVGELVAFNMLTSHVTMPILRMAQVWQDFQHTNISIRRIGDILNEATETVSKGGRSSLEKVNGDIELRKVTFRYTDDGKEVLRQLDLKIDAGQTIGITGLSGSGKSTITKLIQKLYVPQSGQVLVDGVDLAMADPSLLRRRLGVVLQDNFLFNGTIYENIALGCGTVDEAAIHRAAELSGAAKFIADLSDGYDTQVGERGGSLSGGQRQRIAIARALAADPSILIFDEATSALDYETEAEIINCLPEICKDRTTIMIAHRLNAMRLCDKVIVMDKGHIIEEGTHEELLARDGQYAHLWQLQNG</sequence>
<dbReference type="RefSeq" id="WP_115938967.1">
    <property type="nucleotide sequence ID" value="NZ_QRDW01000014.1"/>
</dbReference>
<dbReference type="GO" id="GO:0043213">
    <property type="term" value="P:bacteriocin transport"/>
    <property type="evidence" value="ECO:0007669"/>
    <property type="project" value="UniProtKB-KW"/>
</dbReference>
<evidence type="ECO:0000256" key="9">
    <source>
        <dbReference type="ARBA" id="ARBA00023136"/>
    </source>
</evidence>
<dbReference type="GO" id="GO:0030253">
    <property type="term" value="P:protein secretion by the type I secretion system"/>
    <property type="evidence" value="ECO:0007669"/>
    <property type="project" value="InterPro"/>
</dbReference>
<dbReference type="GO" id="GO:0034040">
    <property type="term" value="F:ATPase-coupled lipid transmembrane transporter activity"/>
    <property type="evidence" value="ECO:0007669"/>
    <property type="project" value="TreeGrafter"/>
</dbReference>
<reference evidence="16 17" key="1">
    <citation type="submission" date="2018-07" db="EMBL/GenBank/DDBJ databases">
        <title>Genomic Encyclopedia of Type Strains, Phase III (KMG-III): the genomes of soil and plant-associated and newly described type strains.</title>
        <authorList>
            <person name="Whitman W."/>
        </authorList>
    </citation>
    <scope>NUCLEOTIDE SEQUENCE [LARGE SCALE GENOMIC DNA]</scope>
    <source>
        <strain evidence="16 17">CECT 8488</strain>
    </source>
</reference>
<dbReference type="InterPro" id="IPR010132">
    <property type="entry name" value="ATPase_T1SS_HlyB"/>
</dbReference>
<evidence type="ECO:0000259" key="15">
    <source>
        <dbReference type="PROSITE" id="PS50990"/>
    </source>
</evidence>
<keyword evidence="10" id="KW-0080">Bacteriocin transport</keyword>
<dbReference type="InterPro" id="IPR039421">
    <property type="entry name" value="Type_1_exporter"/>
</dbReference>
<keyword evidence="9 12" id="KW-0472">Membrane</keyword>